<evidence type="ECO:0000313" key="3">
    <source>
        <dbReference type="Proteomes" id="UP001596142"/>
    </source>
</evidence>
<name>A0ABW0YJN5_9BACI</name>
<comment type="caution">
    <text evidence="2">The sequence shown here is derived from an EMBL/GenBank/DDBJ whole genome shotgun (WGS) entry which is preliminary data.</text>
</comment>
<protein>
    <submittedName>
        <fullName evidence="2">DUF5327 family protein</fullName>
    </submittedName>
</protein>
<dbReference type="RefSeq" id="WP_385943622.1">
    <property type="nucleotide sequence ID" value="NZ_JBHSPG010000022.1"/>
</dbReference>
<sequence length="99" mass="11186">MSRVNISAHTIIHKIQTEAARLQERGEDEQAIKEHARLIRAYCDLLLESEEETFSNHSLPPKNYQTIQKPLMSESQAVSPPKQNKPGETPSSEGSLLEF</sequence>
<organism evidence="2 3">
    <name type="scientific">Thalassorhabdus alkalitolerans</name>
    <dbReference type="NCBI Taxonomy" id="2282697"/>
    <lineage>
        <taxon>Bacteria</taxon>
        <taxon>Bacillati</taxon>
        <taxon>Bacillota</taxon>
        <taxon>Bacilli</taxon>
        <taxon>Bacillales</taxon>
        <taxon>Bacillaceae</taxon>
        <taxon>Thalassorhabdus</taxon>
    </lineage>
</organism>
<dbReference type="EMBL" id="JBHSOZ010000002">
    <property type="protein sequence ID" value="MFC5711590.1"/>
    <property type="molecule type" value="Genomic_DNA"/>
</dbReference>
<accession>A0ABW0YJN5</accession>
<dbReference type="Proteomes" id="UP001596142">
    <property type="component" value="Unassembled WGS sequence"/>
</dbReference>
<feature type="region of interest" description="Disordered" evidence="1">
    <location>
        <begin position="52"/>
        <end position="99"/>
    </location>
</feature>
<dbReference type="Pfam" id="PF17261">
    <property type="entry name" value="DUF5327"/>
    <property type="match status" value="1"/>
</dbReference>
<evidence type="ECO:0000313" key="2">
    <source>
        <dbReference type="EMBL" id="MFC5711590.1"/>
    </source>
</evidence>
<dbReference type="InterPro" id="IPR035218">
    <property type="entry name" value="DUF5327"/>
</dbReference>
<evidence type="ECO:0000256" key="1">
    <source>
        <dbReference type="SAM" id="MobiDB-lite"/>
    </source>
</evidence>
<reference evidence="3" key="1">
    <citation type="journal article" date="2019" name="Int. J. Syst. Evol. Microbiol.">
        <title>The Global Catalogue of Microorganisms (GCM) 10K type strain sequencing project: providing services to taxonomists for standard genome sequencing and annotation.</title>
        <authorList>
            <consortium name="The Broad Institute Genomics Platform"/>
            <consortium name="The Broad Institute Genome Sequencing Center for Infectious Disease"/>
            <person name="Wu L."/>
            <person name="Ma J."/>
        </authorList>
    </citation>
    <scope>NUCLEOTIDE SEQUENCE [LARGE SCALE GENOMIC DNA]</scope>
    <source>
        <strain evidence="3">CECT 7184</strain>
    </source>
</reference>
<feature type="compositionally biased region" description="Polar residues" evidence="1">
    <location>
        <begin position="55"/>
        <end position="82"/>
    </location>
</feature>
<gene>
    <name evidence="2" type="ORF">ACFPU1_02205</name>
</gene>
<keyword evidence="3" id="KW-1185">Reference proteome</keyword>
<feature type="compositionally biased region" description="Polar residues" evidence="1">
    <location>
        <begin position="89"/>
        <end position="99"/>
    </location>
</feature>
<proteinExistence type="predicted"/>